<dbReference type="EMBL" id="KZ149915">
    <property type="protein sequence ID" value="PZC77960.1"/>
    <property type="molecule type" value="Genomic_DNA"/>
</dbReference>
<name>A0A2W1BYR0_HELAM</name>
<evidence type="ECO:0000256" key="2">
    <source>
        <dbReference type="ARBA" id="ARBA00022487"/>
    </source>
</evidence>
<evidence type="ECO:0000256" key="1">
    <source>
        <dbReference type="ARBA" id="ARBA00005964"/>
    </source>
</evidence>
<evidence type="ECO:0000259" key="7">
    <source>
        <dbReference type="Pfam" id="PF00135"/>
    </source>
</evidence>
<sequence>MKWVVLWSLLAARVLHQPTQPVRTRSGLVRGAVSRDGKLFQYFGIPYATVDESNRFQAPLPPPTWTGIFEAVDENTWCPQNSGGIPIGEPNCLKLNVYTPVHITKPLPVMVFIHGGCFFSGTGSPFLYGGDFLAENDVVFVGINYRLSVEGFLCLGIKEAPGNAGLKDQIAALKWIQENIEAFGGNPNDVTLFGESAGAVSTSLMILSPAATGLFHKAILQSGSSLAPWALQHDPIGAASALVRKLGYNTKDPKEIHSILASKTPKEILNVIRKYEDKFCLAEKDLFVPCVEKPLEGVEPVVTEDPADIIRSGNYTKVPMIIGYTDKEGIYFVGADYGTSIKNNSDEINPLNTLQSDLDFPSELDKNCTAEVIKRHYFSTYEENLILNMVDLYSDVHIKFPLVLESELYAMTTDQPIYYYLFQYDGLRNMPKIISGFWNVVQGASHADELFYLFKPHGFPLLHAAEKHMISRMVTMWTNFAKYTDPTPHPSRLTPFRWRPSRQANPRALIIDARVSVAPLWEEASVKLWNDTYNKYRRKHYGAQQFQYYDDLVSFNSFH</sequence>
<dbReference type="PANTHER" id="PTHR43142">
    <property type="entry name" value="CARBOXYLIC ESTER HYDROLASE"/>
    <property type="match status" value="1"/>
</dbReference>
<comment type="similarity">
    <text evidence="1 6">Belongs to the type-B carboxylesterase/lipase family.</text>
</comment>
<keyword evidence="5" id="KW-0325">Glycoprotein</keyword>
<gene>
    <name evidence="8" type="primary">HaOG200173</name>
    <name evidence="8" type="ORF">B5X24_HaOG200173</name>
</gene>
<accession>A0A2W1BYR0</accession>
<feature type="domain" description="Carboxylesterase type B" evidence="7">
    <location>
        <begin position="21"/>
        <end position="528"/>
    </location>
</feature>
<protein>
    <recommendedName>
        <fullName evidence="6">Carboxylic ester hydrolase</fullName>
        <ecNumber evidence="6">3.1.1.-</ecNumber>
    </recommendedName>
</protein>
<dbReference type="EC" id="3.1.1.-" evidence="6"/>
<keyword evidence="6" id="KW-0732">Signal</keyword>
<dbReference type="PROSITE" id="PS00122">
    <property type="entry name" value="CARBOXYLESTERASE_B_1"/>
    <property type="match status" value="1"/>
</dbReference>
<dbReference type="GO" id="GO:0052689">
    <property type="term" value="F:carboxylic ester hydrolase activity"/>
    <property type="evidence" value="ECO:0007669"/>
    <property type="project" value="UniProtKB-KW"/>
</dbReference>
<proteinExistence type="inferred from homology"/>
<keyword evidence="2" id="KW-0719">Serine esterase</keyword>
<dbReference type="InterPro" id="IPR002018">
    <property type="entry name" value="CarbesteraseB"/>
</dbReference>
<keyword evidence="9" id="KW-1185">Reference proteome</keyword>
<keyword evidence="4" id="KW-1015">Disulfide bond</keyword>
<dbReference type="OrthoDB" id="19653at2759"/>
<feature type="signal peptide" evidence="6">
    <location>
        <begin position="1"/>
        <end position="16"/>
    </location>
</feature>
<evidence type="ECO:0000313" key="9">
    <source>
        <dbReference type="Proteomes" id="UP000249218"/>
    </source>
</evidence>
<reference evidence="8 9" key="1">
    <citation type="journal article" date="2017" name="BMC Biol.">
        <title>Genomic innovations, transcriptional plasticity and gene loss underlying the evolution and divergence of two highly polyphagous and invasive Helicoverpa pest species.</title>
        <authorList>
            <person name="Pearce S.L."/>
            <person name="Clarke D.F."/>
            <person name="East P.D."/>
            <person name="Elfekih S."/>
            <person name="Gordon K.H."/>
            <person name="Jermiin L.S."/>
            <person name="McGaughran A."/>
            <person name="Oakeshott J.G."/>
            <person name="Papanikolaou A."/>
            <person name="Perera O.P."/>
            <person name="Rane R.V."/>
            <person name="Richards S."/>
            <person name="Tay W.T."/>
            <person name="Walsh T.K."/>
            <person name="Anderson A."/>
            <person name="Anderson C.J."/>
            <person name="Asgari S."/>
            <person name="Board P.G."/>
            <person name="Bretschneider A."/>
            <person name="Campbell P.M."/>
            <person name="Chertemps T."/>
            <person name="Christeller J.T."/>
            <person name="Coppin C.W."/>
            <person name="Downes S.J."/>
            <person name="Duan G."/>
            <person name="Farnsworth C.A."/>
            <person name="Good R.T."/>
            <person name="Han L.B."/>
            <person name="Han Y.C."/>
            <person name="Hatje K."/>
            <person name="Horne I."/>
            <person name="Huang Y.P."/>
            <person name="Hughes D.S."/>
            <person name="Jacquin-Joly E."/>
            <person name="James W."/>
            <person name="Jhangiani S."/>
            <person name="Kollmar M."/>
            <person name="Kuwar S.S."/>
            <person name="Li S."/>
            <person name="Liu N.Y."/>
            <person name="Maibeche M.T."/>
            <person name="Miller J.R."/>
            <person name="Montagne N."/>
            <person name="Perry T."/>
            <person name="Qu J."/>
            <person name="Song S.V."/>
            <person name="Sutton G.G."/>
            <person name="Vogel H."/>
            <person name="Walenz B.P."/>
            <person name="Xu W."/>
            <person name="Zhang H.J."/>
            <person name="Zou Z."/>
            <person name="Batterham P."/>
            <person name="Edwards O.R."/>
            <person name="Feyereisen R."/>
            <person name="Gibbs R.A."/>
            <person name="Heckel D.G."/>
            <person name="McGrath A."/>
            <person name="Robin C."/>
            <person name="Scherer S.E."/>
            <person name="Worley K.C."/>
            <person name="Wu Y.D."/>
        </authorList>
    </citation>
    <scope>NUCLEOTIDE SEQUENCE [LARGE SCALE GENOMIC DNA]</scope>
    <source>
        <strain evidence="8">Harm_GR_Male_#8</strain>
        <tissue evidence="8">Whole organism</tissue>
    </source>
</reference>
<evidence type="ECO:0000313" key="8">
    <source>
        <dbReference type="EMBL" id="PZC77960.1"/>
    </source>
</evidence>
<dbReference type="SUPFAM" id="SSF53474">
    <property type="entry name" value="alpha/beta-Hydrolases"/>
    <property type="match status" value="1"/>
</dbReference>
<dbReference type="AlphaFoldDB" id="A0A2W1BYR0"/>
<dbReference type="InterPro" id="IPR019826">
    <property type="entry name" value="Carboxylesterase_B_AS"/>
</dbReference>
<keyword evidence="3 6" id="KW-0378">Hydrolase</keyword>
<dbReference type="InterPro" id="IPR029058">
    <property type="entry name" value="AB_hydrolase_fold"/>
</dbReference>
<evidence type="ECO:0000256" key="6">
    <source>
        <dbReference type="RuleBase" id="RU361235"/>
    </source>
</evidence>
<dbReference type="PANTHER" id="PTHR43142:SF1">
    <property type="entry name" value="CARBOXYLIC ESTER HYDROLASE"/>
    <property type="match status" value="1"/>
</dbReference>
<evidence type="ECO:0000256" key="5">
    <source>
        <dbReference type="ARBA" id="ARBA00023180"/>
    </source>
</evidence>
<feature type="chain" id="PRO_5015796927" description="Carboxylic ester hydrolase" evidence="6">
    <location>
        <begin position="17"/>
        <end position="559"/>
    </location>
</feature>
<organism evidence="8 9">
    <name type="scientific">Helicoverpa armigera</name>
    <name type="common">Cotton bollworm</name>
    <name type="synonym">Heliothis armigera</name>
    <dbReference type="NCBI Taxonomy" id="29058"/>
    <lineage>
        <taxon>Eukaryota</taxon>
        <taxon>Metazoa</taxon>
        <taxon>Ecdysozoa</taxon>
        <taxon>Arthropoda</taxon>
        <taxon>Hexapoda</taxon>
        <taxon>Insecta</taxon>
        <taxon>Pterygota</taxon>
        <taxon>Neoptera</taxon>
        <taxon>Endopterygota</taxon>
        <taxon>Lepidoptera</taxon>
        <taxon>Glossata</taxon>
        <taxon>Ditrysia</taxon>
        <taxon>Noctuoidea</taxon>
        <taxon>Noctuidae</taxon>
        <taxon>Heliothinae</taxon>
        <taxon>Helicoverpa</taxon>
    </lineage>
</organism>
<dbReference type="Gene3D" id="3.40.50.1820">
    <property type="entry name" value="alpha/beta hydrolase"/>
    <property type="match status" value="1"/>
</dbReference>
<evidence type="ECO:0000256" key="3">
    <source>
        <dbReference type="ARBA" id="ARBA00022801"/>
    </source>
</evidence>
<dbReference type="Proteomes" id="UP000249218">
    <property type="component" value="Unassembled WGS sequence"/>
</dbReference>
<dbReference type="Pfam" id="PF00135">
    <property type="entry name" value="COesterase"/>
    <property type="match status" value="1"/>
</dbReference>
<evidence type="ECO:0000256" key="4">
    <source>
        <dbReference type="ARBA" id="ARBA00023157"/>
    </source>
</evidence>